<dbReference type="CDD" id="cd00077">
    <property type="entry name" value="HDc"/>
    <property type="match status" value="1"/>
</dbReference>
<comment type="caution">
    <text evidence="6">The sequence shown here is derived from an EMBL/GenBank/DDBJ whole genome shotgun (WGS) entry which is preliminary data.</text>
</comment>
<dbReference type="SUPFAM" id="SSF109604">
    <property type="entry name" value="HD-domain/PDEase-like"/>
    <property type="match status" value="1"/>
</dbReference>
<evidence type="ECO:0000259" key="5">
    <source>
        <dbReference type="Pfam" id="PF24391"/>
    </source>
</evidence>
<dbReference type="Pfam" id="PF13589">
    <property type="entry name" value="HATPase_c_3"/>
    <property type="match status" value="1"/>
</dbReference>
<dbReference type="InterPro" id="IPR001404">
    <property type="entry name" value="Hsp90_fam"/>
</dbReference>
<feature type="non-terminal residue" evidence="6">
    <location>
        <position position="584"/>
    </location>
</feature>
<dbReference type="InterPro" id="IPR036890">
    <property type="entry name" value="HATPase_C_sf"/>
</dbReference>
<dbReference type="InterPro" id="IPR056471">
    <property type="entry name" value="HD-CE"/>
</dbReference>
<evidence type="ECO:0000313" key="7">
    <source>
        <dbReference type="Proteomes" id="UP000283497"/>
    </source>
</evidence>
<proteinExistence type="inferred from homology"/>
<evidence type="ECO:0000256" key="3">
    <source>
        <dbReference type="ARBA" id="ARBA00022840"/>
    </source>
</evidence>
<gene>
    <name evidence="6" type="ORF">DW068_15565</name>
</gene>
<dbReference type="GO" id="GO:0140662">
    <property type="term" value="F:ATP-dependent protein folding chaperone"/>
    <property type="evidence" value="ECO:0007669"/>
    <property type="project" value="InterPro"/>
</dbReference>
<evidence type="ECO:0000256" key="2">
    <source>
        <dbReference type="ARBA" id="ARBA00022741"/>
    </source>
</evidence>
<reference evidence="6 7" key="1">
    <citation type="submission" date="2018-08" db="EMBL/GenBank/DDBJ databases">
        <title>A genome reference for cultivated species of the human gut microbiota.</title>
        <authorList>
            <person name="Zou Y."/>
            <person name="Xue W."/>
            <person name="Luo G."/>
        </authorList>
    </citation>
    <scope>NUCLEOTIDE SEQUENCE [LARGE SCALE GENOMIC DNA]</scope>
    <source>
        <strain evidence="6 7">AF45-14BH</strain>
    </source>
</reference>
<sequence>MIQRSLERSGLYQLLINRNNSVAHGLAGMLILIEPEVAKTLEYIKTQFPGFTEHGMQHSLRIIEYIYGIMSEELKQNISDVEIFCFIMAAFFHDMGMALTDIEYKDEQRKNHHLYAAKPIKEFFDKYMQRFSEKRRLERCVIYVSEAHGKSIEELYDDADFRKVDRIEGQVLRYGLLAILLRVGDLMDLEEGRICEFNMHLNSNYYNDSESMLHNSRHSDVKTYNYSSDRICIAVLTDDRQKYKIWMDWINYLDREVMYANTHYLTGETSDFFRNYKLPKVVKSVKPSDSAKFEVEEIRFQVDETGALWDILTKSIYTNEFDYVREVIQNAIDATLLKIYLDDEEDIKYKSPRSWKCNDKVIVAYSQKQGVLWIEDYGIGMSEGELSKYLFKTANSGYKYMKKREFVFPAIAQFGIGFVACLTKAEKIKILTCARGQSSIGAEIEAQSTVAFIEKNIERDYPGTTIMIQVKEKYSFSELKEYISKYFHYPSVEIDLVDTDILQKYTTEENLFNISSGFLRRIGYIKQRQEDELNKILPDITFLRKIIGILIDNEKADVLINEIYKILNEKADVLINEIYKILND</sequence>
<evidence type="ECO:0000256" key="1">
    <source>
        <dbReference type="ARBA" id="ARBA00008239"/>
    </source>
</evidence>
<protein>
    <recommendedName>
        <fullName evidence="5">HD-CE domain-containing protein</fullName>
    </recommendedName>
</protein>
<keyword evidence="4" id="KW-0143">Chaperone</keyword>
<evidence type="ECO:0000313" key="6">
    <source>
        <dbReference type="EMBL" id="RHK33583.1"/>
    </source>
</evidence>
<keyword evidence="3" id="KW-0067">ATP-binding</keyword>
<dbReference type="SUPFAM" id="SSF55874">
    <property type="entry name" value="ATPase domain of HSP90 chaperone/DNA topoisomerase II/histidine kinase"/>
    <property type="match status" value="1"/>
</dbReference>
<dbReference type="Pfam" id="PF24391">
    <property type="entry name" value="HD-CE"/>
    <property type="match status" value="1"/>
</dbReference>
<dbReference type="GO" id="GO:0016887">
    <property type="term" value="F:ATP hydrolysis activity"/>
    <property type="evidence" value="ECO:0007669"/>
    <property type="project" value="InterPro"/>
</dbReference>
<name>A0A415G3I9_9FIRM</name>
<dbReference type="RefSeq" id="WP_147363092.1">
    <property type="nucleotide sequence ID" value="NZ_QRNJ01000089.1"/>
</dbReference>
<dbReference type="Gene3D" id="3.30.565.10">
    <property type="entry name" value="Histidine kinase-like ATPase, C-terminal domain"/>
    <property type="match status" value="1"/>
</dbReference>
<organism evidence="6 7">
    <name type="scientific">Anaerobutyricum hallii</name>
    <dbReference type="NCBI Taxonomy" id="39488"/>
    <lineage>
        <taxon>Bacteria</taxon>
        <taxon>Bacillati</taxon>
        <taxon>Bacillota</taxon>
        <taxon>Clostridia</taxon>
        <taxon>Lachnospirales</taxon>
        <taxon>Lachnospiraceae</taxon>
        <taxon>Anaerobutyricum</taxon>
    </lineage>
</organism>
<comment type="similarity">
    <text evidence="1">Belongs to the heat shock protein 90 family.</text>
</comment>
<feature type="domain" description="HD-CE" evidence="5">
    <location>
        <begin position="48"/>
        <end position="256"/>
    </location>
</feature>
<accession>A0A415G3I9</accession>
<dbReference type="GO" id="GO:0051082">
    <property type="term" value="F:unfolded protein binding"/>
    <property type="evidence" value="ECO:0007669"/>
    <property type="project" value="InterPro"/>
</dbReference>
<dbReference type="AlphaFoldDB" id="A0A415G3I9"/>
<dbReference type="InterPro" id="IPR003607">
    <property type="entry name" value="HD/PDEase_dom"/>
</dbReference>
<evidence type="ECO:0000256" key="4">
    <source>
        <dbReference type="ARBA" id="ARBA00023186"/>
    </source>
</evidence>
<keyword evidence="2" id="KW-0547">Nucleotide-binding</keyword>
<dbReference type="PRINTS" id="PR00775">
    <property type="entry name" value="HEATSHOCK90"/>
</dbReference>
<dbReference type="PANTHER" id="PTHR11528">
    <property type="entry name" value="HEAT SHOCK PROTEIN 90 FAMILY MEMBER"/>
    <property type="match status" value="1"/>
</dbReference>
<dbReference type="Proteomes" id="UP000283497">
    <property type="component" value="Unassembled WGS sequence"/>
</dbReference>
<dbReference type="GO" id="GO:0005524">
    <property type="term" value="F:ATP binding"/>
    <property type="evidence" value="ECO:0007669"/>
    <property type="project" value="UniProtKB-KW"/>
</dbReference>
<dbReference type="Gene3D" id="1.10.3210.10">
    <property type="entry name" value="Hypothetical protein af1432"/>
    <property type="match status" value="1"/>
</dbReference>
<dbReference type="InterPro" id="IPR020575">
    <property type="entry name" value="Hsp90_N"/>
</dbReference>
<dbReference type="EMBL" id="QRNJ01000089">
    <property type="protein sequence ID" value="RHK33583.1"/>
    <property type="molecule type" value="Genomic_DNA"/>
</dbReference>